<dbReference type="Proteomes" id="UP001595821">
    <property type="component" value="Unassembled WGS sequence"/>
</dbReference>
<dbReference type="GeneID" id="71855860"/>
<dbReference type="GO" id="GO:0005886">
    <property type="term" value="C:plasma membrane"/>
    <property type="evidence" value="ECO:0007669"/>
    <property type="project" value="UniProtKB-SubCell"/>
</dbReference>
<dbReference type="HAMAP" id="MF_00454">
    <property type="entry name" value="FluC"/>
    <property type="match status" value="1"/>
</dbReference>
<keyword evidence="3 8" id="KW-0812">Transmembrane</keyword>
<feature type="transmembrane region" description="Helical" evidence="8">
    <location>
        <begin position="12"/>
        <end position="30"/>
    </location>
</feature>
<feature type="transmembrane region" description="Helical" evidence="8">
    <location>
        <begin position="70"/>
        <end position="88"/>
    </location>
</feature>
<feature type="transmembrane region" description="Helical" evidence="8">
    <location>
        <begin position="36"/>
        <end position="58"/>
    </location>
</feature>
<keyword evidence="2 8" id="KW-1003">Cell membrane</keyword>
<dbReference type="InterPro" id="IPR003691">
    <property type="entry name" value="FluC"/>
</dbReference>
<evidence type="ECO:0000313" key="9">
    <source>
        <dbReference type="EMBL" id="MFC4246866.1"/>
    </source>
</evidence>
<accession>A0ABD5NXT8</accession>
<evidence type="ECO:0000256" key="8">
    <source>
        <dbReference type="HAMAP-Rule" id="MF_00454"/>
    </source>
</evidence>
<evidence type="ECO:0000256" key="3">
    <source>
        <dbReference type="ARBA" id="ARBA00022692"/>
    </source>
</evidence>
<evidence type="ECO:0000256" key="4">
    <source>
        <dbReference type="ARBA" id="ARBA00022989"/>
    </source>
</evidence>
<protein>
    <recommendedName>
        <fullName evidence="8">Fluoride-specific ion channel FluC</fullName>
    </recommendedName>
</protein>
<comment type="subcellular location">
    <subcellularLocation>
        <location evidence="1 8">Cell membrane</location>
        <topology evidence="1 8">Multi-pass membrane protein</topology>
    </subcellularLocation>
</comment>
<comment type="function">
    <text evidence="8">Fluoride-specific ion channel. Important for reducing fluoride concentration in the cell, thus reducing its toxicity.</text>
</comment>
<comment type="similarity">
    <text evidence="6 8">Belongs to the fluoride channel Fluc/FEX (TC 1.A.43) family.</text>
</comment>
<evidence type="ECO:0000256" key="7">
    <source>
        <dbReference type="ARBA" id="ARBA00035585"/>
    </source>
</evidence>
<keyword evidence="4 8" id="KW-1133">Transmembrane helix</keyword>
<dbReference type="RefSeq" id="WP_246975882.1">
    <property type="nucleotide sequence ID" value="NZ_CP095398.1"/>
</dbReference>
<sequence>MAIQSRFADLEVPLLVAVGGFFGANARYAVGLAAPGLTGTFVANVTGSFVLGFVVYEAMYTDYLTERGRLLLSTGFVSSYTTYSTFAFESVSAGPLVGLLNVGVSYGFGFAGVVAGRALALRLRGDSR</sequence>
<dbReference type="AlphaFoldDB" id="A0ABD5NXT8"/>
<organism evidence="9 10">
    <name type="scientific">Natribaculum luteum</name>
    <dbReference type="NCBI Taxonomy" id="1586232"/>
    <lineage>
        <taxon>Archaea</taxon>
        <taxon>Methanobacteriati</taxon>
        <taxon>Methanobacteriota</taxon>
        <taxon>Stenosarchaea group</taxon>
        <taxon>Halobacteria</taxon>
        <taxon>Halobacteriales</taxon>
        <taxon>Natrialbaceae</taxon>
        <taxon>Natribaculum</taxon>
    </lineage>
</organism>
<keyword evidence="5 8" id="KW-0472">Membrane</keyword>
<keyword evidence="8" id="KW-0406">Ion transport</keyword>
<name>A0ABD5NXT8_9EURY</name>
<reference evidence="9 10" key="1">
    <citation type="journal article" date="2014" name="Int. J. Syst. Evol. Microbiol.">
        <title>Complete genome sequence of Corynebacterium casei LMG S-19264T (=DSM 44701T), isolated from a smear-ripened cheese.</title>
        <authorList>
            <consortium name="US DOE Joint Genome Institute (JGI-PGF)"/>
            <person name="Walter F."/>
            <person name="Albersmeier A."/>
            <person name="Kalinowski J."/>
            <person name="Ruckert C."/>
        </authorList>
    </citation>
    <scope>NUCLEOTIDE SEQUENCE [LARGE SCALE GENOMIC DNA]</scope>
    <source>
        <strain evidence="9 10">IBRC-M 10912</strain>
    </source>
</reference>
<comment type="caution">
    <text evidence="9">The sequence shown here is derived from an EMBL/GenBank/DDBJ whole genome shotgun (WGS) entry which is preliminary data.</text>
</comment>
<keyword evidence="8" id="KW-0813">Transport</keyword>
<comment type="catalytic activity">
    <reaction evidence="7">
        <text>fluoride(in) = fluoride(out)</text>
        <dbReference type="Rhea" id="RHEA:76159"/>
        <dbReference type="ChEBI" id="CHEBI:17051"/>
    </reaction>
    <physiologicalReaction direction="left-to-right" evidence="7">
        <dbReference type="Rhea" id="RHEA:76160"/>
    </physiologicalReaction>
</comment>
<feature type="transmembrane region" description="Helical" evidence="8">
    <location>
        <begin position="100"/>
        <end position="120"/>
    </location>
</feature>
<evidence type="ECO:0000313" key="10">
    <source>
        <dbReference type="Proteomes" id="UP001595821"/>
    </source>
</evidence>
<dbReference type="GO" id="GO:0062054">
    <property type="term" value="F:fluoride channel activity"/>
    <property type="evidence" value="ECO:0007669"/>
    <property type="project" value="UniProtKB-UniRule"/>
</dbReference>
<dbReference type="Pfam" id="PF02537">
    <property type="entry name" value="CRCB"/>
    <property type="match status" value="1"/>
</dbReference>
<gene>
    <name evidence="8" type="primary">fluC</name>
    <name evidence="8" type="synonym">crcB</name>
    <name evidence="9" type="ORF">ACFOZ7_07615</name>
</gene>
<comment type="caution">
    <text evidence="8">Lacks conserved residue(s) required for the propagation of feature annotation.</text>
</comment>
<keyword evidence="8" id="KW-0407">Ion channel</keyword>
<proteinExistence type="inferred from homology"/>
<dbReference type="GO" id="GO:0140114">
    <property type="term" value="P:cellular detoxification of fluoride"/>
    <property type="evidence" value="ECO:0007669"/>
    <property type="project" value="UniProtKB-UniRule"/>
</dbReference>
<evidence type="ECO:0000256" key="2">
    <source>
        <dbReference type="ARBA" id="ARBA00022475"/>
    </source>
</evidence>
<evidence type="ECO:0000256" key="6">
    <source>
        <dbReference type="ARBA" id="ARBA00035120"/>
    </source>
</evidence>
<evidence type="ECO:0000256" key="5">
    <source>
        <dbReference type="ARBA" id="ARBA00023136"/>
    </source>
</evidence>
<dbReference type="EMBL" id="JBHSDJ010000019">
    <property type="protein sequence ID" value="MFC4246866.1"/>
    <property type="molecule type" value="Genomic_DNA"/>
</dbReference>
<evidence type="ECO:0000256" key="1">
    <source>
        <dbReference type="ARBA" id="ARBA00004651"/>
    </source>
</evidence>